<name>A0ABR8GPH9_9CYAN</name>
<comment type="similarity">
    <text evidence="2 14">Belongs to the cytochrome c oxidase subunit 2 family.</text>
</comment>
<keyword evidence="4 14" id="KW-0679">Respiratory chain</keyword>
<evidence type="ECO:0000259" key="17">
    <source>
        <dbReference type="PROSITE" id="PS50857"/>
    </source>
</evidence>
<dbReference type="Pfam" id="PF00116">
    <property type="entry name" value="COX2"/>
    <property type="match status" value="1"/>
</dbReference>
<dbReference type="InterPro" id="IPR036257">
    <property type="entry name" value="Cyt_c_oxidase_su2_TM_sf"/>
</dbReference>
<comment type="catalytic activity">
    <reaction evidence="13 15">
        <text>4 Fe(II)-[cytochrome c] + O2 + 8 H(+)(in) = 4 Fe(III)-[cytochrome c] + 2 H2O + 4 H(+)(out)</text>
        <dbReference type="Rhea" id="RHEA:11436"/>
        <dbReference type="Rhea" id="RHEA-COMP:10350"/>
        <dbReference type="Rhea" id="RHEA-COMP:14399"/>
        <dbReference type="ChEBI" id="CHEBI:15377"/>
        <dbReference type="ChEBI" id="CHEBI:15378"/>
        <dbReference type="ChEBI" id="CHEBI:15379"/>
        <dbReference type="ChEBI" id="CHEBI:29033"/>
        <dbReference type="ChEBI" id="CHEBI:29034"/>
        <dbReference type="EC" id="7.1.1.9"/>
    </reaction>
</comment>
<protein>
    <recommendedName>
        <fullName evidence="15">Cytochrome c oxidase subunit 2</fullName>
        <ecNumber evidence="15">7.1.1.9</ecNumber>
    </recommendedName>
</protein>
<feature type="transmembrane region" description="Helical" evidence="16">
    <location>
        <begin position="90"/>
        <end position="110"/>
    </location>
</feature>
<keyword evidence="5 14" id="KW-0812">Transmembrane</keyword>
<organism evidence="19 20">
    <name type="scientific">Scytonema hofmannii FACHB-248</name>
    <dbReference type="NCBI Taxonomy" id="1842502"/>
    <lineage>
        <taxon>Bacteria</taxon>
        <taxon>Bacillati</taxon>
        <taxon>Cyanobacteriota</taxon>
        <taxon>Cyanophyceae</taxon>
        <taxon>Nostocales</taxon>
        <taxon>Scytonemataceae</taxon>
        <taxon>Scytonema</taxon>
    </lineage>
</organism>
<comment type="subcellular location">
    <subcellularLocation>
        <location evidence="14">Cell membrane</location>
        <topology evidence="14">Multi-pass membrane protein</topology>
    </subcellularLocation>
    <subcellularLocation>
        <location evidence="1">Membrane</location>
        <topology evidence="1">Multi-pass membrane protein</topology>
    </subcellularLocation>
</comment>
<dbReference type="PROSITE" id="PS50857">
    <property type="entry name" value="COX2_CUA"/>
    <property type="match status" value="1"/>
</dbReference>
<evidence type="ECO:0000256" key="3">
    <source>
        <dbReference type="ARBA" id="ARBA00022448"/>
    </source>
</evidence>
<evidence type="ECO:0000256" key="4">
    <source>
        <dbReference type="ARBA" id="ARBA00022660"/>
    </source>
</evidence>
<keyword evidence="10 15" id="KW-0186">Copper</keyword>
<dbReference type="RefSeq" id="WP_029637681.1">
    <property type="nucleotide sequence ID" value="NZ_JACJTA010000017.1"/>
</dbReference>
<evidence type="ECO:0000256" key="1">
    <source>
        <dbReference type="ARBA" id="ARBA00004141"/>
    </source>
</evidence>
<dbReference type="InterPro" id="IPR045187">
    <property type="entry name" value="CcO_II"/>
</dbReference>
<evidence type="ECO:0000256" key="10">
    <source>
        <dbReference type="ARBA" id="ARBA00023008"/>
    </source>
</evidence>
<dbReference type="InterPro" id="IPR001505">
    <property type="entry name" value="Copper_CuA"/>
</dbReference>
<dbReference type="EMBL" id="JACJTA010000017">
    <property type="protein sequence ID" value="MBD2604959.1"/>
    <property type="molecule type" value="Genomic_DNA"/>
</dbReference>
<keyword evidence="11 16" id="KW-0472">Membrane</keyword>
<feature type="transmembrane region" description="Helical" evidence="16">
    <location>
        <begin position="45"/>
        <end position="69"/>
    </location>
</feature>
<evidence type="ECO:0000256" key="13">
    <source>
        <dbReference type="ARBA" id="ARBA00047816"/>
    </source>
</evidence>
<dbReference type="InterPro" id="IPR002429">
    <property type="entry name" value="CcO_II-like_C"/>
</dbReference>
<keyword evidence="3 14" id="KW-0813">Transport</keyword>
<feature type="domain" description="Cytochrome oxidase subunit II copper A binding" evidence="17">
    <location>
        <begin position="178"/>
        <end position="289"/>
    </location>
</feature>
<feature type="domain" description="Cytochrome oxidase subunit II transmembrane region profile" evidence="18">
    <location>
        <begin position="22"/>
        <end position="120"/>
    </location>
</feature>
<evidence type="ECO:0000256" key="15">
    <source>
        <dbReference type="RuleBase" id="RU004024"/>
    </source>
</evidence>
<feature type="transmembrane region" description="Helical" evidence="16">
    <location>
        <begin position="7"/>
        <end position="25"/>
    </location>
</feature>
<dbReference type="SUPFAM" id="SSF81464">
    <property type="entry name" value="Cytochrome c oxidase subunit II-like, transmembrane region"/>
    <property type="match status" value="1"/>
</dbReference>
<keyword evidence="6 15" id="KW-0479">Metal-binding</keyword>
<evidence type="ECO:0000256" key="8">
    <source>
        <dbReference type="ARBA" id="ARBA00022982"/>
    </source>
</evidence>
<evidence type="ECO:0000313" key="19">
    <source>
        <dbReference type="EMBL" id="MBD2604959.1"/>
    </source>
</evidence>
<dbReference type="PRINTS" id="PR01166">
    <property type="entry name" value="CYCOXIDASEII"/>
</dbReference>
<evidence type="ECO:0000256" key="7">
    <source>
        <dbReference type="ARBA" id="ARBA00022967"/>
    </source>
</evidence>
<dbReference type="PANTHER" id="PTHR22888">
    <property type="entry name" value="CYTOCHROME C OXIDASE, SUBUNIT II"/>
    <property type="match status" value="1"/>
</dbReference>
<dbReference type="SUPFAM" id="SSF49503">
    <property type="entry name" value="Cupredoxins"/>
    <property type="match status" value="1"/>
</dbReference>
<gene>
    <name evidence="19" type="ORF">H6G81_10565</name>
</gene>
<evidence type="ECO:0000256" key="9">
    <source>
        <dbReference type="ARBA" id="ARBA00022989"/>
    </source>
</evidence>
<evidence type="ECO:0000256" key="16">
    <source>
        <dbReference type="SAM" id="Phobius"/>
    </source>
</evidence>
<evidence type="ECO:0000313" key="20">
    <source>
        <dbReference type="Proteomes" id="UP000660380"/>
    </source>
</evidence>
<evidence type="ECO:0000256" key="6">
    <source>
        <dbReference type="ARBA" id="ARBA00022723"/>
    </source>
</evidence>
<dbReference type="InterPro" id="IPR008972">
    <property type="entry name" value="Cupredoxin"/>
</dbReference>
<dbReference type="Gene3D" id="1.10.287.90">
    <property type="match status" value="1"/>
</dbReference>
<comment type="function">
    <text evidence="12 15">Subunits I and II form the functional core of the enzyme complex. Electrons originating in cytochrome c are transferred via heme a and Cu(A) to the binuclear center formed by heme a3 and Cu(B).</text>
</comment>
<dbReference type="PANTHER" id="PTHR22888:SF9">
    <property type="entry name" value="CYTOCHROME C OXIDASE SUBUNIT 2"/>
    <property type="match status" value="1"/>
</dbReference>
<evidence type="ECO:0000256" key="14">
    <source>
        <dbReference type="RuleBase" id="RU000456"/>
    </source>
</evidence>
<evidence type="ECO:0000256" key="2">
    <source>
        <dbReference type="ARBA" id="ARBA00007866"/>
    </source>
</evidence>
<dbReference type="Pfam" id="PF02790">
    <property type="entry name" value="COX2_TM"/>
    <property type="match status" value="1"/>
</dbReference>
<dbReference type="CDD" id="cd13919">
    <property type="entry name" value="CuRO_HCO_II_like_5"/>
    <property type="match status" value="1"/>
</dbReference>
<comment type="caution">
    <text evidence="19">The sequence shown here is derived from an EMBL/GenBank/DDBJ whole genome shotgun (WGS) entry which is preliminary data.</text>
</comment>
<evidence type="ECO:0000256" key="5">
    <source>
        <dbReference type="ARBA" id="ARBA00022692"/>
    </source>
</evidence>
<dbReference type="PROSITE" id="PS50999">
    <property type="entry name" value="COX2_TM"/>
    <property type="match status" value="1"/>
</dbReference>
<keyword evidence="8 14" id="KW-0249">Electron transport</keyword>
<evidence type="ECO:0000256" key="11">
    <source>
        <dbReference type="ARBA" id="ARBA00023136"/>
    </source>
</evidence>
<dbReference type="EC" id="7.1.1.9" evidence="15"/>
<keyword evidence="20" id="KW-1185">Reference proteome</keyword>
<sequence length="336" mass="36099">MQEIPVSLLTLVAGAFVTVLSIWLGQNHSLLPVQASAQAPLVDGFFNIMFSIAIALFLIVEGTILIFVVKYRRRKGDDTDGVHIEGNLPLEVFWTAVPSIIVLCLGVYSVDVFTRMGGIEAPGHMMAHSHSPAHVAQMPGTALAATLSDASASEMEIPVPPAGARKIGIGGTSQDGKVADLVVDVTGMQFAWIFNYPESGVNSGELHVPIGADVQINLSATDVIHSFWVPQFRLKQDAIPGIPTQLRFVATKTGTYPIVCTELCGGYHGSMRSQVIVETPEEYENWLTENKVAQNQELNQAVAVKPAQLSASEFLAPYAHDMGISSVTLESLVNGY</sequence>
<dbReference type="Gene3D" id="2.60.40.420">
    <property type="entry name" value="Cupredoxins - blue copper proteins"/>
    <property type="match status" value="1"/>
</dbReference>
<evidence type="ECO:0000256" key="12">
    <source>
        <dbReference type="ARBA" id="ARBA00024688"/>
    </source>
</evidence>
<evidence type="ECO:0000259" key="18">
    <source>
        <dbReference type="PROSITE" id="PS50999"/>
    </source>
</evidence>
<dbReference type="PROSITE" id="PS00078">
    <property type="entry name" value="COX2"/>
    <property type="match status" value="1"/>
</dbReference>
<keyword evidence="9 16" id="KW-1133">Transmembrane helix</keyword>
<proteinExistence type="inferred from homology"/>
<dbReference type="Proteomes" id="UP000660380">
    <property type="component" value="Unassembled WGS sequence"/>
</dbReference>
<dbReference type="InterPro" id="IPR011759">
    <property type="entry name" value="Cyt_c_oxidase_su2_TM_dom"/>
</dbReference>
<keyword evidence="7" id="KW-1278">Translocase</keyword>
<comment type="cofactor">
    <cofactor evidence="15">
        <name>Cu cation</name>
        <dbReference type="ChEBI" id="CHEBI:23378"/>
    </cofactor>
    <text evidence="15">Binds a copper A center.</text>
</comment>
<accession>A0ABR8GPH9</accession>
<reference evidence="19 20" key="1">
    <citation type="journal article" date="2020" name="ISME J.">
        <title>Comparative genomics reveals insights into cyanobacterial evolution and habitat adaptation.</title>
        <authorList>
            <person name="Chen M.Y."/>
            <person name="Teng W.K."/>
            <person name="Zhao L."/>
            <person name="Hu C.X."/>
            <person name="Zhou Y.K."/>
            <person name="Han B.P."/>
            <person name="Song L.R."/>
            <person name="Shu W.S."/>
        </authorList>
    </citation>
    <scope>NUCLEOTIDE SEQUENCE [LARGE SCALE GENOMIC DNA]</scope>
    <source>
        <strain evidence="19 20">FACHB-248</strain>
    </source>
</reference>